<organism evidence="1 2">
    <name type="scientific">Brenthis ino</name>
    <name type="common">lesser marbled fritillary</name>
    <dbReference type="NCBI Taxonomy" id="405034"/>
    <lineage>
        <taxon>Eukaryota</taxon>
        <taxon>Metazoa</taxon>
        <taxon>Ecdysozoa</taxon>
        <taxon>Arthropoda</taxon>
        <taxon>Hexapoda</taxon>
        <taxon>Insecta</taxon>
        <taxon>Pterygota</taxon>
        <taxon>Neoptera</taxon>
        <taxon>Endopterygota</taxon>
        <taxon>Lepidoptera</taxon>
        <taxon>Glossata</taxon>
        <taxon>Ditrysia</taxon>
        <taxon>Papilionoidea</taxon>
        <taxon>Nymphalidae</taxon>
        <taxon>Heliconiinae</taxon>
        <taxon>Argynnini</taxon>
        <taxon>Brenthis</taxon>
    </lineage>
</organism>
<protein>
    <submittedName>
        <fullName evidence="1">Uncharacterized protein</fullName>
    </submittedName>
</protein>
<dbReference type="EMBL" id="OV170228">
    <property type="protein sequence ID" value="CAH0730177.1"/>
    <property type="molecule type" value="Genomic_DNA"/>
</dbReference>
<gene>
    <name evidence="1" type="ORF">BINO364_LOCUS15185</name>
</gene>
<evidence type="ECO:0000313" key="2">
    <source>
        <dbReference type="Proteomes" id="UP000838878"/>
    </source>
</evidence>
<sequence length="83" mass="10183">MQIRRLRHVHGQFGIYGQEEVEILEEMKFIRLYDENVDLILQKRKEFEFNVEIERTLEICRELCREEVPDDNQEKRDVGKFPD</sequence>
<dbReference type="OrthoDB" id="6141723at2759"/>
<name>A0A8J9V2I7_9NEOP</name>
<reference evidence="1" key="1">
    <citation type="submission" date="2021-12" db="EMBL/GenBank/DDBJ databases">
        <authorList>
            <person name="Martin H S."/>
        </authorList>
    </citation>
    <scope>NUCLEOTIDE SEQUENCE</scope>
</reference>
<keyword evidence="2" id="KW-1185">Reference proteome</keyword>
<dbReference type="Proteomes" id="UP000838878">
    <property type="component" value="Chromosome 8"/>
</dbReference>
<evidence type="ECO:0000313" key="1">
    <source>
        <dbReference type="EMBL" id="CAH0730177.1"/>
    </source>
</evidence>
<dbReference type="AlphaFoldDB" id="A0A8J9V2I7"/>
<feature type="non-terminal residue" evidence="1">
    <location>
        <position position="83"/>
    </location>
</feature>
<proteinExistence type="predicted"/>
<accession>A0A8J9V2I7</accession>